<proteinExistence type="predicted"/>
<keyword evidence="2" id="KW-1185">Reference proteome</keyword>
<accession>A0ABZ2SWE6</accession>
<name>A0ABZ2SWE6_9ENTE</name>
<dbReference type="RefSeq" id="WP_206854255.1">
    <property type="nucleotide sequence ID" value="NZ_CP147250.1"/>
</dbReference>
<gene>
    <name evidence="1" type="ORF">DOK79_001470</name>
</gene>
<protein>
    <submittedName>
        <fullName evidence="1">Uncharacterized protein</fullName>
    </submittedName>
</protein>
<dbReference type="Proteomes" id="UP000664360">
    <property type="component" value="Chromosome"/>
</dbReference>
<evidence type="ECO:0000313" key="2">
    <source>
        <dbReference type="Proteomes" id="UP000664360"/>
    </source>
</evidence>
<reference evidence="1 2" key="1">
    <citation type="submission" date="2021-03" db="EMBL/GenBank/DDBJ databases">
        <authorList>
            <person name="Gilmore M.S."/>
            <person name="Schwartzman J."/>
            <person name="Van Tyne D."/>
            <person name="Martin M."/>
            <person name="Earl A.M."/>
            <person name="Manson A.L."/>
            <person name="Straub T."/>
            <person name="Salamzade R."/>
            <person name="Saavedra J."/>
            <person name="Lebreton F."/>
            <person name="Prichula J."/>
            <person name="Schaufler K."/>
            <person name="Gaca A."/>
            <person name="Sgardioli B."/>
            <person name="Wagenaar J."/>
            <person name="Strong T."/>
        </authorList>
    </citation>
    <scope>NUCLEOTIDE SEQUENCE [LARGE SCALE GENOMIC DNA]</scope>
    <source>
        <strain evidence="1 2">DIV1094</strain>
    </source>
</reference>
<reference evidence="1 2" key="2">
    <citation type="submission" date="2024-03" db="EMBL/GenBank/DDBJ databases">
        <title>The Genome Sequence of Enterococcus sp. DIV1094.</title>
        <authorList>
            <consortium name="The Broad Institute Genomics Platform"/>
            <consortium name="The Broad Institute Microbial Omics Core"/>
            <consortium name="The Broad Institute Genomic Center for Infectious Diseases"/>
            <person name="Earl A."/>
            <person name="Manson A."/>
            <person name="Gilmore M."/>
            <person name="Schwartman J."/>
            <person name="Shea T."/>
            <person name="Abouelleil A."/>
            <person name="Cao P."/>
            <person name="Chapman S."/>
            <person name="Cusick C."/>
            <person name="Young S."/>
            <person name="Neafsey D."/>
            <person name="Nusbaum C."/>
            <person name="Birren B."/>
        </authorList>
    </citation>
    <scope>NUCLEOTIDE SEQUENCE [LARGE SCALE GENOMIC DNA]</scope>
    <source>
        <strain evidence="1 2">DIV1094</strain>
    </source>
</reference>
<sequence>MNYEQAYKTLNDFVNNNNFEGVEEVRGLFDSMNNELIKSGLMEIDGKQKLETTLNSKFIEEINARNAAENEKKNSVNKLNEWRITS</sequence>
<organism evidence="1 2">
    <name type="scientific">Candidatus Enterococcus mangumiae</name>
    <dbReference type="NCBI Taxonomy" id="2230878"/>
    <lineage>
        <taxon>Bacteria</taxon>
        <taxon>Bacillati</taxon>
        <taxon>Bacillota</taxon>
        <taxon>Bacilli</taxon>
        <taxon>Lactobacillales</taxon>
        <taxon>Enterococcaceae</taxon>
        <taxon>Enterococcus</taxon>
    </lineage>
</organism>
<evidence type="ECO:0000313" key="1">
    <source>
        <dbReference type="EMBL" id="WYJ79917.1"/>
    </source>
</evidence>
<dbReference type="EMBL" id="CP147250">
    <property type="protein sequence ID" value="WYJ79917.1"/>
    <property type="molecule type" value="Genomic_DNA"/>
</dbReference>